<dbReference type="AlphaFoldDB" id="A0A3C0F1A1"/>
<reference evidence="1 2" key="1">
    <citation type="journal article" date="2018" name="Nat. Biotechnol.">
        <title>A standardized bacterial taxonomy based on genome phylogeny substantially revises the tree of life.</title>
        <authorList>
            <person name="Parks D.H."/>
            <person name="Chuvochina M."/>
            <person name="Waite D.W."/>
            <person name="Rinke C."/>
            <person name="Skarshewski A."/>
            <person name="Chaumeil P.A."/>
            <person name="Hugenholtz P."/>
        </authorList>
    </citation>
    <scope>NUCLEOTIDE SEQUENCE [LARGE SCALE GENOMIC DNA]</scope>
    <source>
        <strain evidence="1">UBA10227</strain>
    </source>
</reference>
<evidence type="ECO:0000313" key="1">
    <source>
        <dbReference type="EMBL" id="HCY82999.1"/>
    </source>
</evidence>
<dbReference type="InterPro" id="IPR000297">
    <property type="entry name" value="PPIase_PpiC"/>
</dbReference>
<dbReference type="Gene3D" id="3.10.50.40">
    <property type="match status" value="1"/>
</dbReference>
<name>A0A3C0F1A1_9FLAO</name>
<dbReference type="Pfam" id="PF13616">
    <property type="entry name" value="Rotamase_3"/>
    <property type="match status" value="1"/>
</dbReference>
<dbReference type="EMBL" id="DPRK01000258">
    <property type="protein sequence ID" value="HCY82999.1"/>
    <property type="molecule type" value="Genomic_DNA"/>
</dbReference>
<dbReference type="SUPFAM" id="SSF54534">
    <property type="entry name" value="FKBP-like"/>
    <property type="match status" value="1"/>
</dbReference>
<dbReference type="InterPro" id="IPR046357">
    <property type="entry name" value="PPIase_dom_sf"/>
</dbReference>
<evidence type="ECO:0000313" key="2">
    <source>
        <dbReference type="Proteomes" id="UP000263268"/>
    </source>
</evidence>
<dbReference type="GO" id="GO:0003755">
    <property type="term" value="F:peptidyl-prolyl cis-trans isomerase activity"/>
    <property type="evidence" value="ECO:0007669"/>
    <property type="project" value="InterPro"/>
</dbReference>
<dbReference type="Proteomes" id="UP000263268">
    <property type="component" value="Unassembled WGS sequence"/>
</dbReference>
<gene>
    <name evidence="1" type="ORF">DHV22_16075</name>
</gene>
<comment type="caution">
    <text evidence="1">The sequence shown here is derived from an EMBL/GenBank/DDBJ whole genome shotgun (WGS) entry which is preliminary data.</text>
</comment>
<dbReference type="PROSITE" id="PS50198">
    <property type="entry name" value="PPIC_PPIASE_2"/>
    <property type="match status" value="1"/>
</dbReference>
<dbReference type="RefSeq" id="WP_286853981.1">
    <property type="nucleotide sequence ID" value="NZ_CAXQWG010000298.1"/>
</dbReference>
<organism evidence="1 2">
    <name type="scientific">Xanthomarina gelatinilytica</name>
    <dbReference type="NCBI Taxonomy" id="1137281"/>
    <lineage>
        <taxon>Bacteria</taxon>
        <taxon>Pseudomonadati</taxon>
        <taxon>Bacteroidota</taxon>
        <taxon>Flavobacteriia</taxon>
        <taxon>Flavobacteriales</taxon>
        <taxon>Flavobacteriaceae</taxon>
        <taxon>Xanthomarina</taxon>
    </lineage>
</organism>
<sequence>MKKLLLVFALFTSIIHAQEDNTTELDLITDTSSAEAFIKANKSKGNKLITFNEEKHKSVLATDLFKLPLGGKTTTENNFEKTTYKVVEKNTVTHYRLSYILLDSQQMEASKTKAYRERIIASYNNGSPFDFLAKKYSVADNATRGGDTGWFTKDDVSLFFDVDVIENNHTEHEIYTLDNEEKGLYYIVLNTHQPKEIKEIKVLKIVEQKN</sequence>
<protein>
    <submittedName>
        <fullName evidence="1">Uncharacterized protein</fullName>
    </submittedName>
</protein>
<dbReference type="STRING" id="1137281.D778_00122"/>
<proteinExistence type="predicted"/>
<accession>A0A3C0F1A1</accession>